<dbReference type="InterPro" id="IPR001841">
    <property type="entry name" value="Znf_RING"/>
</dbReference>
<dbReference type="GO" id="GO:0006511">
    <property type="term" value="P:ubiquitin-dependent protein catabolic process"/>
    <property type="evidence" value="ECO:0007669"/>
    <property type="project" value="TreeGrafter"/>
</dbReference>
<evidence type="ECO:0000313" key="6">
    <source>
        <dbReference type="WBParaSite" id="GPUH_0000510201-mRNA-1"/>
    </source>
</evidence>
<dbReference type="GO" id="GO:0005634">
    <property type="term" value="C:nucleus"/>
    <property type="evidence" value="ECO:0007669"/>
    <property type="project" value="TreeGrafter"/>
</dbReference>
<evidence type="ECO:0000259" key="5">
    <source>
        <dbReference type="PROSITE" id="PS50089"/>
    </source>
</evidence>
<dbReference type="WBParaSite" id="GPUH_0000510201-mRNA-1">
    <property type="protein sequence ID" value="GPUH_0000510201-mRNA-1"/>
    <property type="gene ID" value="GPUH_0000510201"/>
</dbReference>
<protein>
    <submittedName>
        <fullName evidence="6">RING-type domain-containing protein</fullName>
    </submittedName>
</protein>
<evidence type="ECO:0000256" key="4">
    <source>
        <dbReference type="PROSITE-ProRule" id="PRU00175"/>
    </source>
</evidence>
<proteinExistence type="predicted"/>
<dbReference type="GO" id="GO:0008270">
    <property type="term" value="F:zinc ion binding"/>
    <property type="evidence" value="ECO:0007669"/>
    <property type="project" value="UniProtKB-KW"/>
</dbReference>
<dbReference type="PANTHER" id="PTHR45931:SF3">
    <property type="entry name" value="RING ZINC FINGER-CONTAINING PROTEIN"/>
    <property type="match status" value="1"/>
</dbReference>
<accession>A0A183D8Q4</accession>
<dbReference type="GO" id="GO:0061630">
    <property type="term" value="F:ubiquitin protein ligase activity"/>
    <property type="evidence" value="ECO:0007669"/>
    <property type="project" value="TreeGrafter"/>
</dbReference>
<sequence length="47" mass="5470">LSDFETGEDVRALRCAHVFHIACIDRWLLYNKKCPVCRVDLDKPGHE</sequence>
<keyword evidence="1" id="KW-0479">Metal-binding</keyword>
<dbReference type="PROSITE" id="PS50089">
    <property type="entry name" value="ZF_RING_2"/>
    <property type="match status" value="1"/>
</dbReference>
<keyword evidence="2 4" id="KW-0863">Zinc-finger</keyword>
<dbReference type="Pfam" id="PF13639">
    <property type="entry name" value="zf-RING_2"/>
    <property type="match status" value="1"/>
</dbReference>
<evidence type="ECO:0000256" key="3">
    <source>
        <dbReference type="ARBA" id="ARBA00022833"/>
    </source>
</evidence>
<dbReference type="InterPro" id="IPR051834">
    <property type="entry name" value="RING_finger_E3_ligase"/>
</dbReference>
<name>A0A183D8Q4_9BILA</name>
<evidence type="ECO:0000256" key="1">
    <source>
        <dbReference type="ARBA" id="ARBA00022723"/>
    </source>
</evidence>
<organism evidence="6">
    <name type="scientific">Gongylonema pulchrum</name>
    <dbReference type="NCBI Taxonomy" id="637853"/>
    <lineage>
        <taxon>Eukaryota</taxon>
        <taxon>Metazoa</taxon>
        <taxon>Ecdysozoa</taxon>
        <taxon>Nematoda</taxon>
        <taxon>Chromadorea</taxon>
        <taxon>Rhabditida</taxon>
        <taxon>Spirurina</taxon>
        <taxon>Spiruromorpha</taxon>
        <taxon>Spiruroidea</taxon>
        <taxon>Gongylonematidae</taxon>
        <taxon>Gongylonema</taxon>
    </lineage>
</organism>
<reference evidence="6" key="1">
    <citation type="submission" date="2016-06" db="UniProtKB">
        <authorList>
            <consortium name="WormBaseParasite"/>
        </authorList>
    </citation>
    <scope>IDENTIFICATION</scope>
</reference>
<feature type="domain" description="RING-type" evidence="5">
    <location>
        <begin position="15"/>
        <end position="38"/>
    </location>
</feature>
<dbReference type="InterPro" id="IPR013083">
    <property type="entry name" value="Znf_RING/FYVE/PHD"/>
</dbReference>
<dbReference type="PANTHER" id="PTHR45931">
    <property type="entry name" value="SI:CH211-59O9.10"/>
    <property type="match status" value="1"/>
</dbReference>
<dbReference type="AlphaFoldDB" id="A0A183D8Q4"/>
<evidence type="ECO:0000256" key="2">
    <source>
        <dbReference type="ARBA" id="ARBA00022771"/>
    </source>
</evidence>
<keyword evidence="3" id="KW-0862">Zinc</keyword>
<dbReference type="Gene3D" id="3.30.40.10">
    <property type="entry name" value="Zinc/RING finger domain, C3HC4 (zinc finger)"/>
    <property type="match status" value="1"/>
</dbReference>
<dbReference type="SUPFAM" id="SSF57850">
    <property type="entry name" value="RING/U-box"/>
    <property type="match status" value="1"/>
</dbReference>